<dbReference type="AlphaFoldDB" id="A0A6J5UV82"/>
<sequence length="72" mass="8236">MNIAYFIQAPLYTDLRGMWKIASRLPSSRAKKFWCTLIHVPYITINPNLPAGARDRFKYVEASGIEGNSLFD</sequence>
<proteinExistence type="predicted"/>
<accession>A0A6J5UV82</accession>
<dbReference type="Proteomes" id="UP000507222">
    <property type="component" value="Unassembled WGS sequence"/>
</dbReference>
<organism evidence="1 2">
    <name type="scientific">Prunus armeniaca</name>
    <name type="common">Apricot</name>
    <name type="synonym">Armeniaca vulgaris</name>
    <dbReference type="NCBI Taxonomy" id="36596"/>
    <lineage>
        <taxon>Eukaryota</taxon>
        <taxon>Viridiplantae</taxon>
        <taxon>Streptophyta</taxon>
        <taxon>Embryophyta</taxon>
        <taxon>Tracheophyta</taxon>
        <taxon>Spermatophyta</taxon>
        <taxon>Magnoliopsida</taxon>
        <taxon>eudicotyledons</taxon>
        <taxon>Gunneridae</taxon>
        <taxon>Pentapetalae</taxon>
        <taxon>rosids</taxon>
        <taxon>fabids</taxon>
        <taxon>Rosales</taxon>
        <taxon>Rosaceae</taxon>
        <taxon>Amygdaloideae</taxon>
        <taxon>Amygdaleae</taxon>
        <taxon>Prunus</taxon>
    </lineage>
</organism>
<evidence type="ECO:0000313" key="1">
    <source>
        <dbReference type="EMBL" id="CAB4279304.1"/>
    </source>
</evidence>
<name>A0A6J5UV82_PRUAR</name>
<dbReference type="EMBL" id="CAEKDK010000005">
    <property type="protein sequence ID" value="CAB4279304.1"/>
    <property type="molecule type" value="Genomic_DNA"/>
</dbReference>
<evidence type="ECO:0000313" key="2">
    <source>
        <dbReference type="Proteomes" id="UP000507222"/>
    </source>
</evidence>
<gene>
    <name evidence="1" type="ORF">CURHAP_LOCUS31515</name>
</gene>
<reference evidence="1 2" key="1">
    <citation type="submission" date="2020-05" db="EMBL/GenBank/DDBJ databases">
        <authorList>
            <person name="Campoy J."/>
            <person name="Schneeberger K."/>
            <person name="Spophaly S."/>
        </authorList>
    </citation>
    <scope>NUCLEOTIDE SEQUENCE [LARGE SCALE GENOMIC DNA]</scope>
    <source>
        <strain evidence="1">PruArmRojPasFocal</strain>
    </source>
</reference>
<protein>
    <submittedName>
        <fullName evidence="1">Uncharacterized protein</fullName>
    </submittedName>
</protein>